<feature type="compositionally biased region" description="Low complexity" evidence="1">
    <location>
        <begin position="254"/>
        <end position="268"/>
    </location>
</feature>
<feature type="region of interest" description="Disordered" evidence="1">
    <location>
        <begin position="77"/>
        <end position="99"/>
    </location>
</feature>
<name>A0ABQ9F9M4_TEGGR</name>
<feature type="region of interest" description="Disordered" evidence="1">
    <location>
        <begin position="593"/>
        <end position="742"/>
    </location>
</feature>
<evidence type="ECO:0000259" key="2">
    <source>
        <dbReference type="Pfam" id="PF10505"/>
    </source>
</evidence>
<feature type="compositionally biased region" description="Basic residues" evidence="1">
    <location>
        <begin position="1040"/>
        <end position="1057"/>
    </location>
</feature>
<protein>
    <recommendedName>
        <fullName evidence="2">Little elongation complex subunit 2 C-terminal domain-containing protein</fullName>
    </recommendedName>
</protein>
<feature type="compositionally biased region" description="Polar residues" evidence="1">
    <location>
        <begin position="700"/>
        <end position="732"/>
    </location>
</feature>
<reference evidence="3 4" key="1">
    <citation type="submission" date="2022-12" db="EMBL/GenBank/DDBJ databases">
        <title>Chromosome-level genome of Tegillarca granosa.</title>
        <authorList>
            <person name="Kim J."/>
        </authorList>
    </citation>
    <scope>NUCLEOTIDE SEQUENCE [LARGE SCALE GENOMIC DNA]</scope>
    <source>
        <strain evidence="3">Teg-2019</strain>
        <tissue evidence="3">Adductor muscle</tissue>
    </source>
</reference>
<feature type="compositionally biased region" description="Basic and acidic residues" evidence="1">
    <location>
        <begin position="175"/>
        <end position="192"/>
    </location>
</feature>
<evidence type="ECO:0000313" key="3">
    <source>
        <dbReference type="EMBL" id="KAJ8314046.1"/>
    </source>
</evidence>
<accession>A0ABQ9F9M4</accession>
<feature type="region of interest" description="Disordered" evidence="1">
    <location>
        <begin position="766"/>
        <end position="787"/>
    </location>
</feature>
<feature type="compositionally biased region" description="Basic residues" evidence="1">
    <location>
        <begin position="769"/>
        <end position="778"/>
    </location>
</feature>
<dbReference type="PANTHER" id="PTHR14633">
    <property type="entry name" value="LITTLE ELONGATION COMPLEX SUBUNIT 2"/>
    <property type="match status" value="1"/>
</dbReference>
<comment type="caution">
    <text evidence="3">The sequence shown here is derived from an EMBL/GenBank/DDBJ whole genome shotgun (WGS) entry which is preliminary data.</text>
</comment>
<feature type="region of interest" description="Disordered" evidence="1">
    <location>
        <begin position="1031"/>
        <end position="1057"/>
    </location>
</feature>
<dbReference type="InterPro" id="IPR019535">
    <property type="entry name" value="ICE2_C"/>
</dbReference>
<gene>
    <name evidence="3" type="ORF">KUTeg_008607</name>
</gene>
<feature type="compositionally biased region" description="Basic and acidic residues" evidence="1">
    <location>
        <begin position="679"/>
        <end position="690"/>
    </location>
</feature>
<feature type="region of interest" description="Disordered" evidence="1">
    <location>
        <begin position="358"/>
        <end position="446"/>
    </location>
</feature>
<proteinExistence type="predicted"/>
<evidence type="ECO:0000256" key="1">
    <source>
        <dbReference type="SAM" id="MobiDB-lite"/>
    </source>
</evidence>
<organism evidence="3 4">
    <name type="scientific">Tegillarca granosa</name>
    <name type="common">Malaysian cockle</name>
    <name type="synonym">Anadara granosa</name>
    <dbReference type="NCBI Taxonomy" id="220873"/>
    <lineage>
        <taxon>Eukaryota</taxon>
        <taxon>Metazoa</taxon>
        <taxon>Spiralia</taxon>
        <taxon>Lophotrochozoa</taxon>
        <taxon>Mollusca</taxon>
        <taxon>Bivalvia</taxon>
        <taxon>Autobranchia</taxon>
        <taxon>Pteriomorphia</taxon>
        <taxon>Arcoida</taxon>
        <taxon>Arcoidea</taxon>
        <taxon>Arcidae</taxon>
        <taxon>Tegillarca</taxon>
    </lineage>
</organism>
<dbReference type="EMBL" id="JARBDR010000342">
    <property type="protein sequence ID" value="KAJ8314046.1"/>
    <property type="molecule type" value="Genomic_DNA"/>
</dbReference>
<feature type="compositionally biased region" description="Polar residues" evidence="1">
    <location>
        <begin position="649"/>
        <end position="660"/>
    </location>
</feature>
<feature type="region of interest" description="Disordered" evidence="1">
    <location>
        <begin position="175"/>
        <end position="276"/>
    </location>
</feature>
<feature type="compositionally biased region" description="Low complexity" evidence="1">
    <location>
        <begin position="625"/>
        <end position="636"/>
    </location>
</feature>
<feature type="compositionally biased region" description="Basic residues" evidence="1">
    <location>
        <begin position="661"/>
        <end position="670"/>
    </location>
</feature>
<sequence length="1057" mass="119590">MMILKLLVLHQKNLNVQCQKIKQEKQLQKNDIFDTNVDLEASSDKRFDKIKQLGKSVVIKDSENSVSIRNSENALTAKNSEKSITTKKSENSEETKDSEKSIALENNHLEVKDEEIIVKTGIRNDSGVCSGWKSSDEVKERYDDKVIEVTDERIVEKLDRQNKRGSLTQDVEACSPEKIRRTSSEISTRSRLDSSSSCDSESERLMIEYDSKEDHGKMSKQDKERMIKSLSMETEEYIDEPPASPDMENPNDENNLGGPASPNAPGSPDMLVNTDIKIEEGHELSLSKPDFFSPGGRKCVLIPLQRDNAGEENVMDYSESLLQDSDGEENVMDHLPNEPLFPTPPLIPKVKNYARRTRSLSRSESFTETEGDSEFLKSSRSKSIKIDDSDTDRDDGLVLDIPDSEPDETVMPGRRTRYSVRTRNQSKNEKLARKDTESDSSKKKEKLKLKETLDLLEKVTEKRRSRYSDSDVNIRKDIKMEVSEINVSERYTTEKGNTRSKVRYRTRSAGSVDKLGQCVTEIKKENINNSASELKNKDVPSECSSSPVDTNGDASKSLRNSTLVTRRSKRKTSISNTFDESKNTSLEAATKLLENIPQAQSKEVPVKRGRGRPRKSQDSMVQNESISFRRQSSASSVTDESTKNDDSSQDLSTSPISTKSLRGRQLKASRGKTSNVSRNETEKTKTEIKSGSEMLDASTIAKQNKNHGNTNISSVNNPGSCSIDKNSQTLESGTEEEKSITQTTDVLTMSSVSLSVGMGKNITSEQVKKDKKQILKRKSSLDDKKQNSSTLDTILQLQEQMLHTEGHKVTSKGSKPAAEVCNVIPEDLIHTYKNPEKNNITYHLWTLGGFRVIVRCGYHGIYKNRRQEMSYAHVIPKLEYQTLYGREVLTTSEISRSYFSTYIRPNTKLVRARINPLKSELIAVEELGLEQIIPKNTEPMYNPMVGFEMMHNVFQRLYQLPAGQYLLHHSEGSPDCQIKKATENNKRGAYDLHFQYLGFMSTTSTTSQQLPWLPIDTNIILSLHKKQNRVPATFEPKDFRAKKRKKKKNNNQRKNQK</sequence>
<feature type="domain" description="Little elongation complex subunit 2 C-terminal" evidence="2">
    <location>
        <begin position="831"/>
        <end position="1036"/>
    </location>
</feature>
<evidence type="ECO:0000313" key="4">
    <source>
        <dbReference type="Proteomes" id="UP001217089"/>
    </source>
</evidence>
<feature type="compositionally biased region" description="Basic and acidic residues" evidence="1">
    <location>
        <begin position="87"/>
        <end position="99"/>
    </location>
</feature>
<feature type="region of interest" description="Disordered" evidence="1">
    <location>
        <begin position="531"/>
        <end position="581"/>
    </location>
</feature>
<feature type="compositionally biased region" description="Polar residues" evidence="1">
    <location>
        <begin position="542"/>
        <end position="565"/>
    </location>
</feature>
<feature type="compositionally biased region" description="Basic and acidic residues" evidence="1">
    <location>
        <begin position="201"/>
        <end position="227"/>
    </location>
</feature>
<dbReference type="Pfam" id="PF10505">
    <property type="entry name" value="NARG2_C"/>
    <property type="match status" value="1"/>
</dbReference>
<keyword evidence="4" id="KW-1185">Reference proteome</keyword>
<dbReference type="Proteomes" id="UP001217089">
    <property type="component" value="Unassembled WGS sequence"/>
</dbReference>
<feature type="compositionally biased region" description="Basic and acidic residues" evidence="1">
    <location>
        <begin position="426"/>
        <end position="446"/>
    </location>
</feature>
<dbReference type="PANTHER" id="PTHR14633:SF3">
    <property type="entry name" value="LITTLE ELONGATION COMPLEX SUBUNIT 2"/>
    <property type="match status" value="1"/>
</dbReference>